<feature type="region of interest" description="Disordered" evidence="1">
    <location>
        <begin position="123"/>
        <end position="145"/>
    </location>
</feature>
<protein>
    <submittedName>
        <fullName evidence="2">PH01B035L11.4 protein</fullName>
    </submittedName>
</protein>
<dbReference type="AlphaFoldDB" id="L0P1P4"/>
<feature type="region of interest" description="Disordered" evidence="1">
    <location>
        <begin position="1"/>
        <end position="20"/>
    </location>
</feature>
<reference evidence="2" key="1">
    <citation type="submission" date="2012-05" db="EMBL/GenBank/DDBJ databases">
        <authorList>
            <person name="Han B."/>
            <person name="Lu Y."/>
            <person name="Feng Q."/>
            <person name="Zhao Q."/>
            <person name="Lu T.T."/>
            <person name="Li Y."/>
            <person name="Liu K.Y."/>
            <person name="Huang X.H."/>
            <person name="Fan D.L."/>
            <person name="Weng Q.J."/>
            <person name="Zhang L."/>
            <person name="Lu Y.Q."/>
            <person name="Guo Y.L."/>
            <person name="Li W.J."/>
            <person name="Zhou C.C."/>
            <person name="Lu H.Y."/>
            <person name="Huang T."/>
            <person name="Zhu C.R."/>
            <person name="Zhao Y."/>
            <person name="Hu T."/>
            <person name="Yao N."/>
        </authorList>
    </citation>
    <scope>NUCLEOTIDE SEQUENCE</scope>
</reference>
<dbReference type="EMBL" id="FO203441">
    <property type="protein sequence ID" value="CCI55359.1"/>
    <property type="molecule type" value="Genomic_DNA"/>
</dbReference>
<name>L0P1P4_PHYED</name>
<evidence type="ECO:0000256" key="1">
    <source>
        <dbReference type="SAM" id="MobiDB-lite"/>
    </source>
</evidence>
<proteinExistence type="predicted"/>
<sequence length="323" mass="35925">MAGSSSQSNPSTSANQGGFLHIPPNTVDPAWEHICLTKKNGTQSLKCMLCNKYWNAGISRMKKHLAGIKGDIQPYNAATPNKEAISRPAKHTKWLSHRASFSRGYKSALPTINESENDKELVASEEDFLSSDEPKTEVSGGDVVLDDDSNQQPRLEVKMCIIKLQEGVQGKVEAKANYAFIRKVDSTDVLLVVLPHSGMTGKLVRYYRNPVRPNLSWRYVFCRETPFEHVLLSWKAVVPGFIWQNFRIAVQPHILSGTTAHQKFQNLVGGTCSPERVSVGPLREAVVPPYMNGTTGERNYRTAFSMASSEAFIAVTMQLVEVW</sequence>
<organism evidence="2">
    <name type="scientific">Phyllostachys edulis</name>
    <name type="common">Tortoise shell bamboo</name>
    <name type="synonym">Bambusa edulis</name>
    <dbReference type="NCBI Taxonomy" id="38705"/>
    <lineage>
        <taxon>Eukaryota</taxon>
        <taxon>Viridiplantae</taxon>
        <taxon>Streptophyta</taxon>
        <taxon>Embryophyta</taxon>
        <taxon>Tracheophyta</taxon>
        <taxon>Spermatophyta</taxon>
        <taxon>Magnoliopsida</taxon>
        <taxon>Liliopsida</taxon>
        <taxon>Poales</taxon>
        <taxon>Poaceae</taxon>
        <taxon>BOP clade</taxon>
        <taxon>Bambusoideae</taxon>
        <taxon>Arundinarodae</taxon>
        <taxon>Arundinarieae</taxon>
        <taxon>Arundinariinae</taxon>
        <taxon>Phyllostachys</taxon>
    </lineage>
</organism>
<gene>
    <name evidence="2" type="primary">PH01B035L11.4</name>
</gene>
<feature type="compositionally biased region" description="Low complexity" evidence="1">
    <location>
        <begin position="1"/>
        <end position="13"/>
    </location>
</feature>
<accession>L0P1P4</accession>
<evidence type="ECO:0000313" key="2">
    <source>
        <dbReference type="EMBL" id="CCI55359.1"/>
    </source>
</evidence>